<evidence type="ECO:0000313" key="1">
    <source>
        <dbReference type="EMBL" id="EER20572.1"/>
    </source>
</evidence>
<keyword evidence="2" id="KW-1185">Reference proteome</keyword>
<feature type="non-terminal residue" evidence="1">
    <location>
        <position position="109"/>
    </location>
</feature>
<proteinExistence type="predicted"/>
<evidence type="ECO:0000313" key="2">
    <source>
        <dbReference type="Proteomes" id="UP000007800"/>
    </source>
</evidence>
<dbReference type="RefSeq" id="XP_002788776.1">
    <property type="nucleotide sequence ID" value="XM_002788730.1"/>
</dbReference>
<organism evidence="2">
    <name type="scientific">Perkinsus marinus (strain ATCC 50983 / TXsc)</name>
    <dbReference type="NCBI Taxonomy" id="423536"/>
    <lineage>
        <taxon>Eukaryota</taxon>
        <taxon>Sar</taxon>
        <taxon>Alveolata</taxon>
        <taxon>Perkinsozoa</taxon>
        <taxon>Perkinsea</taxon>
        <taxon>Perkinsida</taxon>
        <taxon>Perkinsidae</taxon>
        <taxon>Perkinsus</taxon>
    </lineage>
</organism>
<dbReference type="AlphaFoldDB" id="C5K4M1"/>
<dbReference type="GeneID" id="9054140"/>
<gene>
    <name evidence="1" type="ORF">Pmar_PMAR008875</name>
</gene>
<name>C5K4M1_PERM5</name>
<protein>
    <submittedName>
        <fullName evidence="1">Uncharacterized protein</fullName>
    </submittedName>
</protein>
<dbReference type="InParanoid" id="C5K4M1"/>
<feature type="non-terminal residue" evidence="1">
    <location>
        <position position="1"/>
    </location>
</feature>
<sequence length="109" mass="12188">IPRPGLLSKEASLREFTGRLLETQLSSRYLAGATSRDPLDVQKTKFNRLMVSSVSQADTEKAQSLLPQHIRARVQVVPMKTMNSYLNIYTQGDWILHFSGVSDKHSATA</sequence>
<reference evidence="1 2" key="1">
    <citation type="submission" date="2008-07" db="EMBL/GenBank/DDBJ databases">
        <authorList>
            <person name="El-Sayed N."/>
            <person name="Caler E."/>
            <person name="Inman J."/>
            <person name="Amedeo P."/>
            <person name="Hass B."/>
            <person name="Wortman J."/>
        </authorList>
    </citation>
    <scope>NUCLEOTIDE SEQUENCE [LARGE SCALE GENOMIC DNA]</scope>
    <source>
        <strain evidence="2">ATCC 50983 / TXsc</strain>
    </source>
</reference>
<dbReference type="Proteomes" id="UP000007800">
    <property type="component" value="Unassembled WGS sequence"/>
</dbReference>
<accession>C5K4M1</accession>
<dbReference type="EMBL" id="GG670557">
    <property type="protein sequence ID" value="EER20572.1"/>
    <property type="molecule type" value="Genomic_DNA"/>
</dbReference>